<dbReference type="Proteomes" id="UP000460561">
    <property type="component" value="Unassembled WGS sequence"/>
</dbReference>
<dbReference type="Pfam" id="PF00248">
    <property type="entry name" value="Aldo_ket_red"/>
    <property type="match status" value="1"/>
</dbReference>
<dbReference type="EMBL" id="WTYQ01000001">
    <property type="protein sequence ID" value="MXP24988.1"/>
    <property type="molecule type" value="Genomic_DNA"/>
</dbReference>
<dbReference type="InterPro" id="IPR020471">
    <property type="entry name" value="AKR"/>
</dbReference>
<dbReference type="RefSeq" id="WP_160738168.1">
    <property type="nucleotide sequence ID" value="NZ_WTYQ01000001.1"/>
</dbReference>
<dbReference type="InterPro" id="IPR036812">
    <property type="entry name" value="NAD(P)_OxRdtase_dom_sf"/>
</dbReference>
<dbReference type="PANTHER" id="PTHR42686:SF1">
    <property type="entry name" value="GH17980P-RELATED"/>
    <property type="match status" value="1"/>
</dbReference>
<evidence type="ECO:0000313" key="3">
    <source>
        <dbReference type="Proteomes" id="UP000460561"/>
    </source>
</evidence>
<protein>
    <submittedName>
        <fullName evidence="2">Aldo/keto reductase</fullName>
    </submittedName>
</protein>
<accession>A0A845ACR8</accession>
<feature type="domain" description="NADP-dependent oxidoreductase" evidence="1">
    <location>
        <begin position="23"/>
        <end position="332"/>
    </location>
</feature>
<sequence>MEQIELAGEPEQKYGWATLPFGRIGFGTAEIGNLKRAVSEADANAALHAAADAGITFFDTAPGYGAGLAELRLGTFLREREDKARLIIASKAGRYLVPGEEASAPAFFAAPLPFRSQFDYSYDGIMRSVEQSLLRIGTTSLDVLFIHDLDPANHGANLETHYRAFLESGTRALDKLKREGIITYSGISVNDPTFGARMLRRYHFDVAMLASRYTMLDQSALDEFFPVAKAAETPIIAAGVFNSGILADGADPAATYDYRLASPEISQRVKTISAICERHHVSLAAASLQFTQAHPQIQCILFGTTRADRIASNKKAAAEEIPLQFWRDIKEIGAIADDAFLPPV</sequence>
<dbReference type="InterPro" id="IPR023210">
    <property type="entry name" value="NADP_OxRdtase_dom"/>
</dbReference>
<dbReference type="GO" id="GO:0016491">
    <property type="term" value="F:oxidoreductase activity"/>
    <property type="evidence" value="ECO:0007669"/>
    <property type="project" value="InterPro"/>
</dbReference>
<dbReference type="AlphaFoldDB" id="A0A845ACR8"/>
<evidence type="ECO:0000313" key="2">
    <source>
        <dbReference type="EMBL" id="MXP24988.1"/>
    </source>
</evidence>
<keyword evidence="3" id="KW-1185">Reference proteome</keyword>
<proteinExistence type="predicted"/>
<dbReference type="Gene3D" id="3.20.20.100">
    <property type="entry name" value="NADP-dependent oxidoreductase domain"/>
    <property type="match status" value="1"/>
</dbReference>
<dbReference type="GO" id="GO:0005829">
    <property type="term" value="C:cytosol"/>
    <property type="evidence" value="ECO:0007669"/>
    <property type="project" value="TreeGrafter"/>
</dbReference>
<reference evidence="2 3" key="1">
    <citation type="submission" date="2019-12" db="EMBL/GenBank/DDBJ databases">
        <title>Genomic-based taxomic classification of the family Erythrobacteraceae.</title>
        <authorList>
            <person name="Xu L."/>
        </authorList>
    </citation>
    <scope>NUCLEOTIDE SEQUENCE [LARGE SCALE GENOMIC DNA]</scope>
    <source>
        <strain evidence="2 3">DSM 18604</strain>
    </source>
</reference>
<name>A0A845ACR8_9SPHN</name>
<dbReference type="OrthoDB" id="9768851at2"/>
<dbReference type="SUPFAM" id="SSF51430">
    <property type="entry name" value="NAD(P)-linked oxidoreductase"/>
    <property type="match status" value="1"/>
</dbReference>
<comment type="caution">
    <text evidence="2">The sequence shown here is derived from an EMBL/GenBank/DDBJ whole genome shotgun (WGS) entry which is preliminary data.</text>
</comment>
<gene>
    <name evidence="2" type="ORF">GRI39_02860</name>
</gene>
<dbReference type="PANTHER" id="PTHR42686">
    <property type="entry name" value="GH17980P-RELATED"/>
    <property type="match status" value="1"/>
</dbReference>
<organism evidence="2 3">
    <name type="scientific">Altericroceibacterium indicum</name>
    <dbReference type="NCBI Taxonomy" id="374177"/>
    <lineage>
        <taxon>Bacteria</taxon>
        <taxon>Pseudomonadati</taxon>
        <taxon>Pseudomonadota</taxon>
        <taxon>Alphaproteobacteria</taxon>
        <taxon>Sphingomonadales</taxon>
        <taxon>Erythrobacteraceae</taxon>
        <taxon>Altericroceibacterium</taxon>
    </lineage>
</organism>
<evidence type="ECO:0000259" key="1">
    <source>
        <dbReference type="Pfam" id="PF00248"/>
    </source>
</evidence>